<accession>A0A6J6M699</accession>
<reference evidence="1" key="1">
    <citation type="submission" date="2020-05" db="EMBL/GenBank/DDBJ databases">
        <authorList>
            <person name="Chiriac C."/>
            <person name="Salcher M."/>
            <person name="Ghai R."/>
            <person name="Kavagutti S V."/>
        </authorList>
    </citation>
    <scope>NUCLEOTIDE SEQUENCE</scope>
</reference>
<proteinExistence type="predicted"/>
<dbReference type="AlphaFoldDB" id="A0A6J6M699"/>
<sequence length="141" mass="14507">MLFVTGVRVNSGAVVSIVTTIDADGAEILFQESACFAVMVHCPSLNVGIAQLPVVLVAVKVQLTEVAPGRVAVIVTAVPVSSPATLMTGVGTFVMRSAFDWPLSEAVARAKPLGALAEAASGVNRKMTAPEPPLPPGRFPN</sequence>
<evidence type="ECO:0000313" key="2">
    <source>
        <dbReference type="EMBL" id="CAB5070826.1"/>
    </source>
</evidence>
<dbReference type="EMBL" id="CAEZXB010000004">
    <property type="protein sequence ID" value="CAB4669631.1"/>
    <property type="molecule type" value="Genomic_DNA"/>
</dbReference>
<evidence type="ECO:0000313" key="1">
    <source>
        <dbReference type="EMBL" id="CAB4669631.1"/>
    </source>
</evidence>
<gene>
    <name evidence="1" type="ORF">UFOPK2342_00350</name>
    <name evidence="2" type="ORF">UFOPK4367_00036</name>
</gene>
<dbReference type="EMBL" id="CAFBRC010000002">
    <property type="protein sequence ID" value="CAB5070826.1"/>
    <property type="molecule type" value="Genomic_DNA"/>
</dbReference>
<protein>
    <submittedName>
        <fullName evidence="1">Unannotated protein</fullName>
    </submittedName>
</protein>
<organism evidence="1">
    <name type="scientific">freshwater metagenome</name>
    <dbReference type="NCBI Taxonomy" id="449393"/>
    <lineage>
        <taxon>unclassified sequences</taxon>
        <taxon>metagenomes</taxon>
        <taxon>ecological metagenomes</taxon>
    </lineage>
</organism>
<name>A0A6J6M699_9ZZZZ</name>